<accession>A0A5M3MEQ6</accession>
<dbReference type="GeneID" id="19203640"/>
<comment type="caution">
    <text evidence="3">The sequence shown here is derived from an EMBL/GenBank/DDBJ whole genome shotgun (WGS) entry which is preliminary data.</text>
</comment>
<evidence type="ECO:0000256" key="1">
    <source>
        <dbReference type="SAM" id="MobiDB-lite"/>
    </source>
</evidence>
<dbReference type="RefSeq" id="XP_007772020.1">
    <property type="nucleotide sequence ID" value="XM_007773830.1"/>
</dbReference>
<proteinExistence type="predicted"/>
<keyword evidence="2" id="KW-0472">Membrane</keyword>
<gene>
    <name evidence="3" type="ORF">CONPUDRAFT_156833</name>
</gene>
<reference evidence="4" key="1">
    <citation type="journal article" date="2012" name="Science">
        <title>The Paleozoic origin of enzymatic lignin decomposition reconstructed from 31 fungal genomes.</title>
        <authorList>
            <person name="Floudas D."/>
            <person name="Binder M."/>
            <person name="Riley R."/>
            <person name="Barry K."/>
            <person name="Blanchette R.A."/>
            <person name="Henrissat B."/>
            <person name="Martinez A.T."/>
            <person name="Otillar R."/>
            <person name="Spatafora J.W."/>
            <person name="Yadav J.S."/>
            <person name="Aerts A."/>
            <person name="Benoit I."/>
            <person name="Boyd A."/>
            <person name="Carlson A."/>
            <person name="Copeland A."/>
            <person name="Coutinho P.M."/>
            <person name="de Vries R.P."/>
            <person name="Ferreira P."/>
            <person name="Findley K."/>
            <person name="Foster B."/>
            <person name="Gaskell J."/>
            <person name="Glotzer D."/>
            <person name="Gorecki P."/>
            <person name="Heitman J."/>
            <person name="Hesse C."/>
            <person name="Hori C."/>
            <person name="Igarashi K."/>
            <person name="Jurgens J.A."/>
            <person name="Kallen N."/>
            <person name="Kersten P."/>
            <person name="Kohler A."/>
            <person name="Kuees U."/>
            <person name="Kumar T.K.A."/>
            <person name="Kuo A."/>
            <person name="LaButti K."/>
            <person name="Larrondo L.F."/>
            <person name="Lindquist E."/>
            <person name="Ling A."/>
            <person name="Lombard V."/>
            <person name="Lucas S."/>
            <person name="Lundell T."/>
            <person name="Martin R."/>
            <person name="McLaughlin D.J."/>
            <person name="Morgenstern I."/>
            <person name="Morin E."/>
            <person name="Murat C."/>
            <person name="Nagy L.G."/>
            <person name="Nolan M."/>
            <person name="Ohm R.A."/>
            <person name="Patyshakuliyeva A."/>
            <person name="Rokas A."/>
            <person name="Ruiz-Duenas F.J."/>
            <person name="Sabat G."/>
            <person name="Salamov A."/>
            <person name="Samejima M."/>
            <person name="Schmutz J."/>
            <person name="Slot J.C."/>
            <person name="St John F."/>
            <person name="Stenlid J."/>
            <person name="Sun H."/>
            <person name="Sun S."/>
            <person name="Syed K."/>
            <person name="Tsang A."/>
            <person name="Wiebenga A."/>
            <person name="Young D."/>
            <person name="Pisabarro A."/>
            <person name="Eastwood D.C."/>
            <person name="Martin F."/>
            <person name="Cullen D."/>
            <person name="Grigoriev I.V."/>
            <person name="Hibbett D.S."/>
        </authorList>
    </citation>
    <scope>NUCLEOTIDE SEQUENCE [LARGE SCALE GENOMIC DNA]</scope>
    <source>
        <strain evidence="4">RWD-64-598 SS2</strain>
    </source>
</reference>
<evidence type="ECO:0000313" key="4">
    <source>
        <dbReference type="Proteomes" id="UP000053558"/>
    </source>
</evidence>
<evidence type="ECO:0000256" key="2">
    <source>
        <dbReference type="SAM" id="Phobius"/>
    </source>
</evidence>
<dbReference type="Proteomes" id="UP000053558">
    <property type="component" value="Unassembled WGS sequence"/>
</dbReference>
<dbReference type="KEGG" id="cput:CONPUDRAFT_156833"/>
<sequence length="196" mass="21126">MLPVVRADLHCSAEINGENVCDWINDHTGVGIAILLGIREFFTHLHHIALKSKTHHASRPSAPTPTAFTPSVGTVVFFLFLFAHMRADQSSRWSLPPTAPSQDYLRAISPAPQLPPIASRSASPFPFAAAAGSSSSPKKDTFDGETVRPGSYQYVNTFANFGTSSTTSSLVRPPPAYDSPQMRSSVQAGQYHGFAI</sequence>
<feature type="region of interest" description="Disordered" evidence="1">
    <location>
        <begin position="163"/>
        <end position="184"/>
    </location>
</feature>
<keyword evidence="4" id="KW-1185">Reference proteome</keyword>
<evidence type="ECO:0000313" key="3">
    <source>
        <dbReference type="EMBL" id="EIW77633.1"/>
    </source>
</evidence>
<organism evidence="3 4">
    <name type="scientific">Coniophora puteana (strain RWD-64-598)</name>
    <name type="common">Brown rot fungus</name>
    <dbReference type="NCBI Taxonomy" id="741705"/>
    <lineage>
        <taxon>Eukaryota</taxon>
        <taxon>Fungi</taxon>
        <taxon>Dikarya</taxon>
        <taxon>Basidiomycota</taxon>
        <taxon>Agaricomycotina</taxon>
        <taxon>Agaricomycetes</taxon>
        <taxon>Agaricomycetidae</taxon>
        <taxon>Boletales</taxon>
        <taxon>Coniophorineae</taxon>
        <taxon>Coniophoraceae</taxon>
        <taxon>Coniophora</taxon>
    </lineage>
</organism>
<name>A0A5M3MEQ6_CONPW</name>
<dbReference type="AlphaFoldDB" id="A0A5M3MEQ6"/>
<protein>
    <submittedName>
        <fullName evidence="3">Uncharacterized protein</fullName>
    </submittedName>
</protein>
<keyword evidence="2" id="KW-0812">Transmembrane</keyword>
<feature type="transmembrane region" description="Helical" evidence="2">
    <location>
        <begin position="67"/>
        <end position="85"/>
    </location>
</feature>
<dbReference type="EMBL" id="JH711583">
    <property type="protein sequence ID" value="EIW77633.1"/>
    <property type="molecule type" value="Genomic_DNA"/>
</dbReference>
<keyword evidence="2" id="KW-1133">Transmembrane helix</keyword>